<evidence type="ECO:0000313" key="3">
    <source>
        <dbReference type="Proteomes" id="UP000277582"/>
    </source>
</evidence>
<evidence type="ECO:0000313" key="2">
    <source>
        <dbReference type="EMBL" id="RSN74841.1"/>
    </source>
</evidence>
<feature type="domain" description="Glycosyltransferase 2-like" evidence="1">
    <location>
        <begin position="19"/>
        <end position="203"/>
    </location>
</feature>
<dbReference type="AlphaFoldDB" id="A0A429GM44"/>
<evidence type="ECO:0000259" key="1">
    <source>
        <dbReference type="Pfam" id="PF00535"/>
    </source>
</evidence>
<protein>
    <submittedName>
        <fullName evidence="2">Glycosyltransferase family 2 protein</fullName>
    </submittedName>
</protein>
<gene>
    <name evidence="2" type="ORF">D6D85_07335</name>
</gene>
<keyword evidence="2" id="KW-0808">Transferase</keyword>
<proteinExistence type="predicted"/>
<name>A0A429GM44_9CREN</name>
<dbReference type="PANTHER" id="PTHR43179">
    <property type="entry name" value="RHAMNOSYLTRANSFERASE WBBL"/>
    <property type="match status" value="1"/>
</dbReference>
<accession>A0A429GM44</accession>
<dbReference type="Pfam" id="PF00535">
    <property type="entry name" value="Glycos_transf_2"/>
    <property type="match status" value="1"/>
</dbReference>
<dbReference type="Proteomes" id="UP000277582">
    <property type="component" value="Unassembled WGS sequence"/>
</dbReference>
<organism evidence="2 3">
    <name type="scientific">Candidatus Methanodesulfokora washburnensis</name>
    <dbReference type="NCBI Taxonomy" id="2478471"/>
    <lineage>
        <taxon>Archaea</taxon>
        <taxon>Thermoproteota</taxon>
        <taxon>Candidatus Korarchaeia</taxon>
        <taxon>Candidatus Korarchaeia incertae sedis</taxon>
        <taxon>Candidatus Methanodesulfokora</taxon>
    </lineage>
</organism>
<keyword evidence="3" id="KW-1185">Reference proteome</keyword>
<dbReference type="SUPFAM" id="SSF53448">
    <property type="entry name" value="Nucleotide-diphospho-sugar transferases"/>
    <property type="match status" value="1"/>
</dbReference>
<comment type="caution">
    <text evidence="2">The sequence shown here is derived from an EMBL/GenBank/DDBJ whole genome shotgun (WGS) entry which is preliminary data.</text>
</comment>
<dbReference type="GO" id="GO:0016740">
    <property type="term" value="F:transferase activity"/>
    <property type="evidence" value="ECO:0007669"/>
    <property type="project" value="UniProtKB-KW"/>
</dbReference>
<reference evidence="2 3" key="1">
    <citation type="submission" date="2018-10" db="EMBL/GenBank/DDBJ databases">
        <title>Co-occurring genomic capacity for anaerobic methane metabolism and dissimilatory sulfite reduction discovered in the Korarchaeota.</title>
        <authorList>
            <person name="Mckay L.J."/>
            <person name="Dlakic M."/>
            <person name="Fields M.W."/>
            <person name="Delmont T.O."/>
            <person name="Eren A.M."/>
            <person name="Jay Z.J."/>
            <person name="Klingelsmith K.B."/>
            <person name="Rusch D.B."/>
            <person name="Inskeep W.P."/>
        </authorList>
    </citation>
    <scope>NUCLEOTIDE SEQUENCE [LARGE SCALE GENOMIC DNA]</scope>
    <source>
        <strain evidence="2 3">MDKW</strain>
    </source>
</reference>
<dbReference type="InterPro" id="IPR001173">
    <property type="entry name" value="Glyco_trans_2-like"/>
</dbReference>
<dbReference type="OrthoDB" id="46222at2157"/>
<sequence>MEKMEGNNNRRCDENLILSIIILTYNSVNYIDNCLKGIYKNIEGVKFEVIVVDSGSTDGTLDILKRQRPNLNVILLDRNYGTAYSRNIAIRKARGNYLLFLDSDTVILRGAIKELINTFKKIPDAGIVAPRLLYPDGTVQKSCKLFPNFPLKILKFIPFLERLGEKMELYKDYVYSKNFRKIISVDYCISACWLVKREVLDRVGLFDENISYAPEDVDMCIRMWLNGYKVVYNPSAEVIHYSQRASRRSLRKAFIHLKGLLYYFRKYHYVFDRRKIYNKIMKKFPTSYHTECTLS</sequence>
<dbReference type="CDD" id="cd04186">
    <property type="entry name" value="GT_2_like_c"/>
    <property type="match status" value="1"/>
</dbReference>
<dbReference type="Gene3D" id="3.90.550.10">
    <property type="entry name" value="Spore Coat Polysaccharide Biosynthesis Protein SpsA, Chain A"/>
    <property type="match status" value="1"/>
</dbReference>
<dbReference type="InterPro" id="IPR029044">
    <property type="entry name" value="Nucleotide-diphossugar_trans"/>
</dbReference>
<dbReference type="EMBL" id="RCOS01000084">
    <property type="protein sequence ID" value="RSN74841.1"/>
    <property type="molecule type" value="Genomic_DNA"/>
</dbReference>
<dbReference type="PANTHER" id="PTHR43179:SF7">
    <property type="entry name" value="RHAMNOSYLTRANSFERASE WBBL"/>
    <property type="match status" value="1"/>
</dbReference>